<gene>
    <name evidence="3" type="ORF">B0T24DRAFT_673256</name>
</gene>
<evidence type="ECO:0000259" key="2">
    <source>
        <dbReference type="Pfam" id="PF11274"/>
    </source>
</evidence>
<reference evidence="3" key="1">
    <citation type="journal article" date="2023" name="Mol. Phylogenet. Evol.">
        <title>Genome-scale phylogeny and comparative genomics of the fungal order Sordariales.</title>
        <authorList>
            <person name="Hensen N."/>
            <person name="Bonometti L."/>
            <person name="Westerberg I."/>
            <person name="Brannstrom I.O."/>
            <person name="Guillou S."/>
            <person name="Cros-Aarteil S."/>
            <person name="Calhoun S."/>
            <person name="Haridas S."/>
            <person name="Kuo A."/>
            <person name="Mondo S."/>
            <person name="Pangilinan J."/>
            <person name="Riley R."/>
            <person name="LaButti K."/>
            <person name="Andreopoulos B."/>
            <person name="Lipzen A."/>
            <person name="Chen C."/>
            <person name="Yan M."/>
            <person name="Daum C."/>
            <person name="Ng V."/>
            <person name="Clum A."/>
            <person name="Steindorff A."/>
            <person name="Ohm R.A."/>
            <person name="Martin F."/>
            <person name="Silar P."/>
            <person name="Natvig D.O."/>
            <person name="Lalanne C."/>
            <person name="Gautier V."/>
            <person name="Ament-Velasquez S.L."/>
            <person name="Kruys A."/>
            <person name="Hutchinson M.I."/>
            <person name="Powell A.J."/>
            <person name="Barry K."/>
            <person name="Miller A.N."/>
            <person name="Grigoriev I.V."/>
            <person name="Debuchy R."/>
            <person name="Gladieux P."/>
            <person name="Hiltunen Thoren M."/>
            <person name="Johannesson H."/>
        </authorList>
    </citation>
    <scope>NUCLEOTIDE SEQUENCE</scope>
    <source>
        <strain evidence="3">CBS 958.72</strain>
    </source>
</reference>
<sequence length="381" mass="40467">MTSPSSTPQPAGNDPTLGPLVRLWGLRASQLPATGETPDSVAPLLISILQEAVPFIDAVAPKNSTDSRWWKPKGSSAKTFSAADCAAPVALFERRVDVAELERIAARSGQAGKKVEAAEVWSCRRSVHQDAAAKGTASWPEFRDCFKDRHVETEDAFTPSVVGARQAAVWDCGSVEAEEAGETWGHFTLSMAEMRHRIGRPVLKDRTFPVLQMTCAAMDKDAATDDAAAVSHREKPEFLVVSITVDDFLESAADDGGGTKGSVVAAYVSVERIRKLPATGEIEWIMATASDARGVLPKWMQAKAVPGQIAKDVPKFLVWIAQERAAKKNGESATSEPPATASSKPAAPQQPELPPLPLPTATTTTMTTDPAPAPAPAPVSA</sequence>
<feature type="compositionally biased region" description="Pro residues" evidence="1">
    <location>
        <begin position="371"/>
        <end position="381"/>
    </location>
</feature>
<protein>
    <recommendedName>
        <fullName evidence="2">DUF3074 domain-containing protein</fullName>
    </recommendedName>
</protein>
<dbReference type="InterPro" id="IPR024500">
    <property type="entry name" value="DUF3074"/>
</dbReference>
<comment type="caution">
    <text evidence="3">The sequence shown here is derived from an EMBL/GenBank/DDBJ whole genome shotgun (WGS) entry which is preliminary data.</text>
</comment>
<feature type="compositionally biased region" description="Low complexity" evidence="1">
    <location>
        <begin position="359"/>
        <end position="370"/>
    </location>
</feature>
<organism evidence="3 4">
    <name type="scientific">Lasiosphaeria ovina</name>
    <dbReference type="NCBI Taxonomy" id="92902"/>
    <lineage>
        <taxon>Eukaryota</taxon>
        <taxon>Fungi</taxon>
        <taxon>Dikarya</taxon>
        <taxon>Ascomycota</taxon>
        <taxon>Pezizomycotina</taxon>
        <taxon>Sordariomycetes</taxon>
        <taxon>Sordariomycetidae</taxon>
        <taxon>Sordariales</taxon>
        <taxon>Lasiosphaeriaceae</taxon>
        <taxon>Lasiosphaeria</taxon>
    </lineage>
</organism>
<keyword evidence="4" id="KW-1185">Reference proteome</keyword>
<dbReference type="Pfam" id="PF11274">
    <property type="entry name" value="DUF3074"/>
    <property type="match status" value="1"/>
</dbReference>
<feature type="compositionally biased region" description="Low complexity" evidence="1">
    <location>
        <begin position="331"/>
        <end position="350"/>
    </location>
</feature>
<evidence type="ECO:0000313" key="4">
    <source>
        <dbReference type="Proteomes" id="UP001287356"/>
    </source>
</evidence>
<dbReference type="PANTHER" id="PTHR40370">
    <property type="entry name" value="EXPRESSED PROTEIN"/>
    <property type="match status" value="1"/>
</dbReference>
<dbReference type="EMBL" id="JAULSN010000001">
    <property type="protein sequence ID" value="KAK3383379.1"/>
    <property type="molecule type" value="Genomic_DNA"/>
</dbReference>
<feature type="region of interest" description="Disordered" evidence="1">
    <location>
        <begin position="326"/>
        <end position="381"/>
    </location>
</feature>
<reference evidence="3" key="2">
    <citation type="submission" date="2023-06" db="EMBL/GenBank/DDBJ databases">
        <authorList>
            <consortium name="Lawrence Berkeley National Laboratory"/>
            <person name="Haridas S."/>
            <person name="Hensen N."/>
            <person name="Bonometti L."/>
            <person name="Westerberg I."/>
            <person name="Brannstrom I.O."/>
            <person name="Guillou S."/>
            <person name="Cros-Aarteil S."/>
            <person name="Calhoun S."/>
            <person name="Kuo A."/>
            <person name="Mondo S."/>
            <person name="Pangilinan J."/>
            <person name="Riley R."/>
            <person name="Labutti K."/>
            <person name="Andreopoulos B."/>
            <person name="Lipzen A."/>
            <person name="Chen C."/>
            <person name="Yanf M."/>
            <person name="Daum C."/>
            <person name="Ng V."/>
            <person name="Clum A."/>
            <person name="Steindorff A."/>
            <person name="Ohm R."/>
            <person name="Martin F."/>
            <person name="Silar P."/>
            <person name="Natvig D."/>
            <person name="Lalanne C."/>
            <person name="Gautier V."/>
            <person name="Ament-Velasquez S.L."/>
            <person name="Kruys A."/>
            <person name="Hutchinson M.I."/>
            <person name="Powell A.J."/>
            <person name="Barry K."/>
            <person name="Miller A.N."/>
            <person name="Grigoriev I.V."/>
            <person name="Debuchy R."/>
            <person name="Gladieux P."/>
            <person name="Thoren M.H."/>
            <person name="Johannesson H."/>
        </authorList>
    </citation>
    <scope>NUCLEOTIDE SEQUENCE</scope>
    <source>
        <strain evidence="3">CBS 958.72</strain>
    </source>
</reference>
<dbReference type="Proteomes" id="UP001287356">
    <property type="component" value="Unassembled WGS sequence"/>
</dbReference>
<dbReference type="AlphaFoldDB" id="A0AAE0TXR1"/>
<evidence type="ECO:0000256" key="1">
    <source>
        <dbReference type="SAM" id="MobiDB-lite"/>
    </source>
</evidence>
<evidence type="ECO:0000313" key="3">
    <source>
        <dbReference type="EMBL" id="KAK3383379.1"/>
    </source>
</evidence>
<feature type="domain" description="DUF3074" evidence="2">
    <location>
        <begin position="121"/>
        <end position="320"/>
    </location>
</feature>
<name>A0AAE0TXR1_9PEZI</name>
<accession>A0AAE0TXR1</accession>
<dbReference type="PANTHER" id="PTHR40370:SF1">
    <property type="entry name" value="DUF3074 DOMAIN-CONTAINING PROTEIN"/>
    <property type="match status" value="1"/>
</dbReference>
<proteinExistence type="predicted"/>